<protein>
    <submittedName>
        <fullName evidence="5">AraC-like DNA-binding protein</fullName>
    </submittedName>
</protein>
<keyword evidence="6" id="KW-1185">Reference proteome</keyword>
<evidence type="ECO:0000313" key="5">
    <source>
        <dbReference type="EMBL" id="REE69687.1"/>
    </source>
</evidence>
<keyword evidence="2 5" id="KW-0238">DNA-binding</keyword>
<feature type="domain" description="HTH araC/xylS-type" evidence="4">
    <location>
        <begin position="176"/>
        <end position="273"/>
    </location>
</feature>
<dbReference type="GO" id="GO:0003700">
    <property type="term" value="F:DNA-binding transcription factor activity"/>
    <property type="evidence" value="ECO:0007669"/>
    <property type="project" value="InterPro"/>
</dbReference>
<dbReference type="InterPro" id="IPR003313">
    <property type="entry name" value="AraC-bd"/>
</dbReference>
<dbReference type="Pfam" id="PF12833">
    <property type="entry name" value="HTH_18"/>
    <property type="match status" value="1"/>
</dbReference>
<dbReference type="SUPFAM" id="SSF46689">
    <property type="entry name" value="Homeodomain-like"/>
    <property type="match status" value="2"/>
</dbReference>
<gene>
    <name evidence="5" type="ORF">A8990_1316</name>
</gene>
<dbReference type="InterPro" id="IPR037923">
    <property type="entry name" value="HTH-like"/>
</dbReference>
<keyword evidence="3" id="KW-0804">Transcription</keyword>
<dbReference type="InterPro" id="IPR018060">
    <property type="entry name" value="HTH_AraC"/>
</dbReference>
<dbReference type="OrthoDB" id="9780667at2"/>
<dbReference type="PROSITE" id="PS01124">
    <property type="entry name" value="HTH_ARAC_FAMILY_2"/>
    <property type="match status" value="1"/>
</dbReference>
<comment type="caution">
    <text evidence="5">The sequence shown here is derived from an EMBL/GenBank/DDBJ whole genome shotgun (WGS) entry which is preliminary data.</text>
</comment>
<evidence type="ECO:0000313" key="6">
    <source>
        <dbReference type="Proteomes" id="UP000256304"/>
    </source>
</evidence>
<dbReference type="Gene3D" id="1.10.10.60">
    <property type="entry name" value="Homeodomain-like"/>
    <property type="match status" value="2"/>
</dbReference>
<dbReference type="SUPFAM" id="SSF51215">
    <property type="entry name" value="Regulatory protein AraC"/>
    <property type="match status" value="1"/>
</dbReference>
<dbReference type="PANTHER" id="PTHR43280:SF30">
    <property type="entry name" value="MMSAB OPERON REGULATORY PROTEIN"/>
    <property type="match status" value="1"/>
</dbReference>
<dbReference type="Proteomes" id="UP000256304">
    <property type="component" value="Unassembled WGS sequence"/>
</dbReference>
<evidence type="ECO:0000256" key="2">
    <source>
        <dbReference type="ARBA" id="ARBA00023125"/>
    </source>
</evidence>
<dbReference type="GO" id="GO:0043565">
    <property type="term" value="F:sequence-specific DNA binding"/>
    <property type="evidence" value="ECO:0007669"/>
    <property type="project" value="InterPro"/>
</dbReference>
<dbReference type="Gene3D" id="2.60.120.280">
    <property type="entry name" value="Regulatory protein AraC"/>
    <property type="match status" value="1"/>
</dbReference>
<dbReference type="RefSeq" id="WP_116191178.1">
    <property type="nucleotide sequence ID" value="NZ_QTTN01000031.1"/>
</dbReference>
<keyword evidence="1" id="KW-0805">Transcription regulation</keyword>
<dbReference type="PANTHER" id="PTHR43280">
    <property type="entry name" value="ARAC-FAMILY TRANSCRIPTIONAL REGULATOR"/>
    <property type="match status" value="1"/>
</dbReference>
<dbReference type="AlphaFoldDB" id="A0A3D9QWA9"/>
<dbReference type="InterPro" id="IPR018062">
    <property type="entry name" value="HTH_AraC-typ_CS"/>
</dbReference>
<name>A0A3D9QWA9_9BACL</name>
<evidence type="ECO:0000256" key="1">
    <source>
        <dbReference type="ARBA" id="ARBA00023015"/>
    </source>
</evidence>
<proteinExistence type="predicted"/>
<sequence>MKLTFKTIIQNYFHRFHADVSMAAHSVTSKGWQSEQPPEFYRLWYIIGGEGGLKIKDQSYELKPGRLLLLPPGAQQFFGPLEGQSVSLYWCNFRAPIGDMDLFDILNLKVSIELNDQERKHIETLFRQLIDAYQSTTLTRGLRVRAALFEIVAYYLDYCGFNEDMFLQIEPITKIDHVIQYIEEHIGEQISVDELAKLVFLHPNYFIGYFKNIVGHAPTQYINIRKMERAKTLLENMDIQISDVARQIGLQNHYLSRLFKQYTGLTPKRYRQIYIYNTENEDKLEQELI</sequence>
<dbReference type="PROSITE" id="PS00041">
    <property type="entry name" value="HTH_ARAC_FAMILY_1"/>
    <property type="match status" value="1"/>
</dbReference>
<dbReference type="EMBL" id="QTTN01000031">
    <property type="protein sequence ID" value="REE69687.1"/>
    <property type="molecule type" value="Genomic_DNA"/>
</dbReference>
<dbReference type="SMART" id="SM00342">
    <property type="entry name" value="HTH_ARAC"/>
    <property type="match status" value="1"/>
</dbReference>
<evidence type="ECO:0000259" key="4">
    <source>
        <dbReference type="PROSITE" id="PS01124"/>
    </source>
</evidence>
<accession>A0A3D9QWA9</accession>
<reference evidence="5 6" key="1">
    <citation type="submission" date="2018-08" db="EMBL/GenBank/DDBJ databases">
        <title>Genomic Encyclopedia of Type Strains, Phase III (KMG-III): the genomes of soil and plant-associated and newly described type strains.</title>
        <authorList>
            <person name="Whitman W."/>
        </authorList>
    </citation>
    <scope>NUCLEOTIDE SEQUENCE [LARGE SCALE GENOMIC DNA]</scope>
    <source>
        <strain evidence="5 6">CGMCC 1.10966</strain>
    </source>
</reference>
<dbReference type="InterPro" id="IPR009057">
    <property type="entry name" value="Homeodomain-like_sf"/>
</dbReference>
<dbReference type="Pfam" id="PF02311">
    <property type="entry name" value="AraC_binding"/>
    <property type="match status" value="1"/>
</dbReference>
<evidence type="ECO:0000256" key="3">
    <source>
        <dbReference type="ARBA" id="ARBA00023163"/>
    </source>
</evidence>
<organism evidence="5 6">
    <name type="scientific">Paenibacillus taihuensis</name>
    <dbReference type="NCBI Taxonomy" id="1156355"/>
    <lineage>
        <taxon>Bacteria</taxon>
        <taxon>Bacillati</taxon>
        <taxon>Bacillota</taxon>
        <taxon>Bacilli</taxon>
        <taxon>Bacillales</taxon>
        <taxon>Paenibacillaceae</taxon>
        <taxon>Paenibacillus</taxon>
    </lineage>
</organism>